<evidence type="ECO:0000256" key="1">
    <source>
        <dbReference type="SAM" id="Phobius"/>
    </source>
</evidence>
<dbReference type="Proteomes" id="UP000023152">
    <property type="component" value="Unassembled WGS sequence"/>
</dbReference>
<comment type="caution">
    <text evidence="2">The sequence shown here is derived from an EMBL/GenBank/DDBJ whole genome shotgun (WGS) entry which is preliminary data.</text>
</comment>
<feature type="transmembrane region" description="Helical" evidence="1">
    <location>
        <begin position="12"/>
        <end position="30"/>
    </location>
</feature>
<name>X6LXQ2_RETFI</name>
<dbReference type="AlphaFoldDB" id="X6LXQ2"/>
<keyword evidence="3" id="KW-1185">Reference proteome</keyword>
<gene>
    <name evidence="2" type="ORF">RFI_30669</name>
</gene>
<organism evidence="2 3">
    <name type="scientific">Reticulomyxa filosa</name>
    <dbReference type="NCBI Taxonomy" id="46433"/>
    <lineage>
        <taxon>Eukaryota</taxon>
        <taxon>Sar</taxon>
        <taxon>Rhizaria</taxon>
        <taxon>Retaria</taxon>
        <taxon>Foraminifera</taxon>
        <taxon>Monothalamids</taxon>
        <taxon>Reticulomyxidae</taxon>
        <taxon>Reticulomyxa</taxon>
    </lineage>
</organism>
<accession>X6LXQ2</accession>
<keyword evidence="1" id="KW-0472">Membrane</keyword>
<proteinExistence type="predicted"/>
<keyword evidence="1" id="KW-1133">Transmembrane helix</keyword>
<reference evidence="2 3" key="1">
    <citation type="journal article" date="2013" name="Curr. Biol.">
        <title>The Genome of the Foraminiferan Reticulomyxa filosa.</title>
        <authorList>
            <person name="Glockner G."/>
            <person name="Hulsmann N."/>
            <person name="Schleicher M."/>
            <person name="Noegel A.A."/>
            <person name="Eichinger L."/>
            <person name="Gallinger C."/>
            <person name="Pawlowski J."/>
            <person name="Sierra R."/>
            <person name="Euteneuer U."/>
            <person name="Pillet L."/>
            <person name="Moustafa A."/>
            <person name="Platzer M."/>
            <person name="Groth M."/>
            <person name="Szafranski K."/>
            <person name="Schliwa M."/>
        </authorList>
    </citation>
    <scope>NUCLEOTIDE SEQUENCE [LARGE SCALE GENOMIC DNA]</scope>
</reference>
<sequence>MNMELNGVSQGFIKYIHTYIYMCIYVYIVIKKKNSCSPPPPPFATTQLESSPRYYKDQVVHEMAARDDTDEINICETFMEFEDFVIEDNPLQFEGNKALMCEYTMEEIKEIQDGDRGDATKTDETAHQKLAGDTSPGQNGRLHPQGDTHAIKEEEEQQWPETSSLFKLIETSEVIKTQVKLSKDVAKVFIKRTFYRFWYWTVHLFEVQIN</sequence>
<evidence type="ECO:0000313" key="2">
    <source>
        <dbReference type="EMBL" id="ETO06723.1"/>
    </source>
</evidence>
<dbReference type="EMBL" id="ASPP01026854">
    <property type="protein sequence ID" value="ETO06723.1"/>
    <property type="molecule type" value="Genomic_DNA"/>
</dbReference>
<evidence type="ECO:0000313" key="3">
    <source>
        <dbReference type="Proteomes" id="UP000023152"/>
    </source>
</evidence>
<keyword evidence="1" id="KW-0812">Transmembrane</keyword>
<protein>
    <submittedName>
        <fullName evidence="2">Uncharacterized protein</fullName>
    </submittedName>
</protein>